<dbReference type="GO" id="GO:0006310">
    <property type="term" value="P:DNA recombination"/>
    <property type="evidence" value="ECO:0007669"/>
    <property type="project" value="UniProtKB-KW"/>
</dbReference>
<dbReference type="PANTHER" id="PTHR30349">
    <property type="entry name" value="PHAGE INTEGRASE-RELATED"/>
    <property type="match status" value="1"/>
</dbReference>
<dbReference type="GO" id="GO:0003677">
    <property type="term" value="F:DNA binding"/>
    <property type="evidence" value="ECO:0007669"/>
    <property type="project" value="UniProtKB-KW"/>
</dbReference>
<dbReference type="InterPro" id="IPR044068">
    <property type="entry name" value="CB"/>
</dbReference>
<feature type="domain" description="Core-binding (CB)" evidence="4">
    <location>
        <begin position="18"/>
        <end position="104"/>
    </location>
</feature>
<keyword evidence="2" id="KW-0233">DNA recombination</keyword>
<sequence length="313" mass="35000">MDHLTPIDQQAHPLAAAPDFAVMLSRFILTRKSERTQDTYTHIFNNYLAHCAAADLDPLRGDAIINYSQALNADRKDKGNGGKLSNDTIRNRLKALASFFTWLHGYGLTPLTPLQVSDMITLPEARKLSPRDILTVGEAAALLDTAKRNRNHCRDLCLIRLMLDAGLRVSEAAHVRAVDVYAADNRHYVHVAWGKGDKSRDVEISPALASDLWQCGRLLGLDQQAHSRLFPIDRSNIFRMIQRTAARADIPKPISPHSLRHTHAHQLRLAGWPIELIASRLGHASIETTKLYTRPADLAQAMVLPSMPWQRVT</sequence>
<evidence type="ECO:0000256" key="1">
    <source>
        <dbReference type="ARBA" id="ARBA00023125"/>
    </source>
</evidence>
<keyword evidence="1" id="KW-0238">DNA-binding</keyword>
<evidence type="ECO:0000256" key="2">
    <source>
        <dbReference type="ARBA" id="ARBA00023172"/>
    </source>
</evidence>
<evidence type="ECO:0000313" key="5">
    <source>
        <dbReference type="EMBL" id="KKL78109.1"/>
    </source>
</evidence>
<dbReference type="Gene3D" id="1.10.150.130">
    <property type="match status" value="1"/>
</dbReference>
<dbReference type="EMBL" id="LAZR01023557">
    <property type="protein sequence ID" value="KKL78109.1"/>
    <property type="molecule type" value="Genomic_DNA"/>
</dbReference>
<dbReference type="SUPFAM" id="SSF56349">
    <property type="entry name" value="DNA breaking-rejoining enzymes"/>
    <property type="match status" value="1"/>
</dbReference>
<name>A0A0F9EVK0_9ZZZZ</name>
<proteinExistence type="predicted"/>
<dbReference type="InterPro" id="IPR010998">
    <property type="entry name" value="Integrase_recombinase_N"/>
</dbReference>
<dbReference type="Gene3D" id="1.10.443.10">
    <property type="entry name" value="Intergrase catalytic core"/>
    <property type="match status" value="1"/>
</dbReference>
<dbReference type="InterPro" id="IPR002104">
    <property type="entry name" value="Integrase_catalytic"/>
</dbReference>
<protein>
    <recommendedName>
        <fullName evidence="6">Tyr recombinase domain-containing protein</fullName>
    </recommendedName>
</protein>
<dbReference type="PANTHER" id="PTHR30349:SF41">
    <property type="entry name" value="INTEGRASE_RECOMBINASE PROTEIN MJ0367-RELATED"/>
    <property type="match status" value="1"/>
</dbReference>
<dbReference type="PROSITE" id="PS51898">
    <property type="entry name" value="TYR_RECOMBINASE"/>
    <property type="match status" value="1"/>
</dbReference>
<gene>
    <name evidence="5" type="ORF">LCGC14_2028120</name>
</gene>
<dbReference type="CDD" id="cd00397">
    <property type="entry name" value="DNA_BRE_C"/>
    <property type="match status" value="1"/>
</dbReference>
<accession>A0A0F9EVK0</accession>
<dbReference type="GO" id="GO:0015074">
    <property type="term" value="P:DNA integration"/>
    <property type="evidence" value="ECO:0007669"/>
    <property type="project" value="InterPro"/>
</dbReference>
<evidence type="ECO:0008006" key="6">
    <source>
        <dbReference type="Google" id="ProtNLM"/>
    </source>
</evidence>
<comment type="caution">
    <text evidence="5">The sequence shown here is derived from an EMBL/GenBank/DDBJ whole genome shotgun (WGS) entry which is preliminary data.</text>
</comment>
<feature type="domain" description="Tyr recombinase" evidence="3">
    <location>
        <begin position="129"/>
        <end position="305"/>
    </location>
</feature>
<evidence type="ECO:0000259" key="3">
    <source>
        <dbReference type="PROSITE" id="PS51898"/>
    </source>
</evidence>
<dbReference type="AlphaFoldDB" id="A0A0F9EVK0"/>
<dbReference type="InterPro" id="IPR011010">
    <property type="entry name" value="DNA_brk_join_enz"/>
</dbReference>
<dbReference type="InterPro" id="IPR050090">
    <property type="entry name" value="Tyrosine_recombinase_XerCD"/>
</dbReference>
<evidence type="ECO:0000259" key="4">
    <source>
        <dbReference type="PROSITE" id="PS51900"/>
    </source>
</evidence>
<dbReference type="Pfam" id="PF00589">
    <property type="entry name" value="Phage_integrase"/>
    <property type="match status" value="1"/>
</dbReference>
<organism evidence="5">
    <name type="scientific">marine sediment metagenome</name>
    <dbReference type="NCBI Taxonomy" id="412755"/>
    <lineage>
        <taxon>unclassified sequences</taxon>
        <taxon>metagenomes</taxon>
        <taxon>ecological metagenomes</taxon>
    </lineage>
</organism>
<dbReference type="PROSITE" id="PS51900">
    <property type="entry name" value="CB"/>
    <property type="match status" value="1"/>
</dbReference>
<reference evidence="5" key="1">
    <citation type="journal article" date="2015" name="Nature">
        <title>Complex archaea that bridge the gap between prokaryotes and eukaryotes.</title>
        <authorList>
            <person name="Spang A."/>
            <person name="Saw J.H."/>
            <person name="Jorgensen S.L."/>
            <person name="Zaremba-Niedzwiedzka K."/>
            <person name="Martijn J."/>
            <person name="Lind A.E."/>
            <person name="van Eijk R."/>
            <person name="Schleper C."/>
            <person name="Guy L."/>
            <person name="Ettema T.J."/>
        </authorList>
    </citation>
    <scope>NUCLEOTIDE SEQUENCE</scope>
</reference>
<dbReference type="InterPro" id="IPR013762">
    <property type="entry name" value="Integrase-like_cat_sf"/>
</dbReference>